<feature type="domain" description="PIN" evidence="8">
    <location>
        <begin position="11"/>
        <end position="133"/>
    </location>
</feature>
<evidence type="ECO:0000256" key="6">
    <source>
        <dbReference type="ARBA" id="ARBA00022842"/>
    </source>
</evidence>
<keyword evidence="3" id="KW-0540">Nuclease</keyword>
<dbReference type="InterPro" id="IPR029060">
    <property type="entry name" value="PIN-like_dom_sf"/>
</dbReference>
<dbReference type="GO" id="GO:0046872">
    <property type="term" value="F:metal ion binding"/>
    <property type="evidence" value="ECO:0007669"/>
    <property type="project" value="UniProtKB-KW"/>
</dbReference>
<name>A0A7W8LM24_9SPIR</name>
<dbReference type="RefSeq" id="WP_184659016.1">
    <property type="nucleotide sequence ID" value="NZ_CP031518.1"/>
</dbReference>
<evidence type="ECO:0000259" key="8">
    <source>
        <dbReference type="Pfam" id="PF01850"/>
    </source>
</evidence>
<comment type="cofactor">
    <cofactor evidence="1">
        <name>Mg(2+)</name>
        <dbReference type="ChEBI" id="CHEBI:18420"/>
    </cofactor>
</comment>
<organism evidence="9 10">
    <name type="scientific">Treponema ruminis</name>
    <dbReference type="NCBI Taxonomy" id="744515"/>
    <lineage>
        <taxon>Bacteria</taxon>
        <taxon>Pseudomonadati</taxon>
        <taxon>Spirochaetota</taxon>
        <taxon>Spirochaetia</taxon>
        <taxon>Spirochaetales</taxon>
        <taxon>Treponemataceae</taxon>
        <taxon>Treponema</taxon>
    </lineage>
</organism>
<evidence type="ECO:0000256" key="4">
    <source>
        <dbReference type="ARBA" id="ARBA00022723"/>
    </source>
</evidence>
<evidence type="ECO:0000256" key="3">
    <source>
        <dbReference type="ARBA" id="ARBA00022722"/>
    </source>
</evidence>
<gene>
    <name evidence="9" type="ORF">HNP76_001449</name>
</gene>
<dbReference type="GO" id="GO:0004518">
    <property type="term" value="F:nuclease activity"/>
    <property type="evidence" value="ECO:0007669"/>
    <property type="project" value="UniProtKB-KW"/>
</dbReference>
<evidence type="ECO:0000256" key="1">
    <source>
        <dbReference type="ARBA" id="ARBA00001946"/>
    </source>
</evidence>
<dbReference type="Gene3D" id="3.40.50.1010">
    <property type="entry name" value="5'-nuclease"/>
    <property type="match status" value="1"/>
</dbReference>
<reference evidence="9 10" key="1">
    <citation type="submission" date="2020-08" db="EMBL/GenBank/DDBJ databases">
        <title>Genomic Encyclopedia of Type Strains, Phase IV (KMG-IV): sequencing the most valuable type-strain genomes for metagenomic binning, comparative biology and taxonomic classification.</title>
        <authorList>
            <person name="Goeker M."/>
        </authorList>
    </citation>
    <scope>NUCLEOTIDE SEQUENCE [LARGE SCALE GENOMIC DNA]</scope>
    <source>
        <strain evidence="9 10">DSM 103462</strain>
    </source>
</reference>
<evidence type="ECO:0000256" key="2">
    <source>
        <dbReference type="ARBA" id="ARBA00022649"/>
    </source>
</evidence>
<dbReference type="PANTHER" id="PTHR33653:SF1">
    <property type="entry name" value="RIBONUCLEASE VAPC2"/>
    <property type="match status" value="1"/>
</dbReference>
<sequence length="149" mass="17101">MQDYDEEEAHYLLDSNIVSEIIKRNPDFNVIKKIAEHNSDCAICAPALHELLYGYHKMADGIEKTYLGKYIEDDVLENFKVKTYSEKACRIHAEIRAKAEKIGKPAPFSDSMIAAIALANHMVLVTRNTRHFTAIQEVSELQIENWFED</sequence>
<protein>
    <submittedName>
        <fullName evidence="9">Putative nucleic acid-binding protein</fullName>
    </submittedName>
</protein>
<dbReference type="PANTHER" id="PTHR33653">
    <property type="entry name" value="RIBONUCLEASE VAPC2"/>
    <property type="match status" value="1"/>
</dbReference>
<dbReference type="SUPFAM" id="SSF88723">
    <property type="entry name" value="PIN domain-like"/>
    <property type="match status" value="1"/>
</dbReference>
<dbReference type="EMBL" id="JACHFQ010000004">
    <property type="protein sequence ID" value="MBB5226081.1"/>
    <property type="molecule type" value="Genomic_DNA"/>
</dbReference>
<dbReference type="AlphaFoldDB" id="A0A7W8LM24"/>
<dbReference type="Pfam" id="PF01850">
    <property type="entry name" value="PIN"/>
    <property type="match status" value="1"/>
</dbReference>
<dbReference type="Proteomes" id="UP000518887">
    <property type="component" value="Unassembled WGS sequence"/>
</dbReference>
<evidence type="ECO:0000256" key="7">
    <source>
        <dbReference type="ARBA" id="ARBA00038093"/>
    </source>
</evidence>
<keyword evidence="6" id="KW-0460">Magnesium</keyword>
<dbReference type="CDD" id="cd18747">
    <property type="entry name" value="PIN_VapC4-5_FitB-like"/>
    <property type="match status" value="1"/>
</dbReference>
<evidence type="ECO:0000313" key="9">
    <source>
        <dbReference type="EMBL" id="MBB5226081.1"/>
    </source>
</evidence>
<keyword evidence="4" id="KW-0479">Metal-binding</keyword>
<accession>A0A7W8LM24</accession>
<dbReference type="InterPro" id="IPR002716">
    <property type="entry name" value="PIN_dom"/>
</dbReference>
<keyword evidence="2" id="KW-1277">Toxin-antitoxin system</keyword>
<evidence type="ECO:0000313" key="10">
    <source>
        <dbReference type="Proteomes" id="UP000518887"/>
    </source>
</evidence>
<comment type="caution">
    <text evidence="9">The sequence shown here is derived from an EMBL/GenBank/DDBJ whole genome shotgun (WGS) entry which is preliminary data.</text>
</comment>
<dbReference type="GO" id="GO:0016787">
    <property type="term" value="F:hydrolase activity"/>
    <property type="evidence" value="ECO:0007669"/>
    <property type="project" value="UniProtKB-KW"/>
</dbReference>
<comment type="similarity">
    <text evidence="7">Belongs to the PINc/VapC protein family.</text>
</comment>
<keyword evidence="10" id="KW-1185">Reference proteome</keyword>
<dbReference type="InterPro" id="IPR050556">
    <property type="entry name" value="Type_II_TA_system_RNase"/>
</dbReference>
<evidence type="ECO:0000256" key="5">
    <source>
        <dbReference type="ARBA" id="ARBA00022801"/>
    </source>
</evidence>
<proteinExistence type="inferred from homology"/>
<keyword evidence="5" id="KW-0378">Hydrolase</keyword>